<proteinExistence type="predicted"/>
<dbReference type="STRING" id="1077348.A0A2G8SKJ8"/>
<dbReference type="Gene3D" id="1.50.10.10">
    <property type="match status" value="1"/>
</dbReference>
<dbReference type="GO" id="GO:0003824">
    <property type="term" value="F:catalytic activity"/>
    <property type="evidence" value="ECO:0007669"/>
    <property type="project" value="UniProtKB-ARBA"/>
</dbReference>
<reference evidence="2 3" key="1">
    <citation type="journal article" date="2015" name="Sci. Rep.">
        <title>Chromosome-level genome map provides insights into diverse defense mechanisms in the medicinal fungus Ganoderma sinense.</title>
        <authorList>
            <person name="Zhu Y."/>
            <person name="Xu J."/>
            <person name="Sun C."/>
            <person name="Zhou S."/>
            <person name="Xu H."/>
            <person name="Nelson D.R."/>
            <person name="Qian J."/>
            <person name="Song J."/>
            <person name="Luo H."/>
            <person name="Xiang L."/>
            <person name="Li Y."/>
            <person name="Xu Z."/>
            <person name="Ji A."/>
            <person name="Wang L."/>
            <person name="Lu S."/>
            <person name="Hayward A."/>
            <person name="Sun W."/>
            <person name="Li X."/>
            <person name="Schwartz D.C."/>
            <person name="Wang Y."/>
            <person name="Chen S."/>
        </authorList>
    </citation>
    <scope>NUCLEOTIDE SEQUENCE [LARGE SCALE GENOMIC DNA]</scope>
    <source>
        <strain evidence="2 3">ZZ0214-1</strain>
    </source>
</reference>
<dbReference type="GO" id="GO:0005975">
    <property type="term" value="P:carbohydrate metabolic process"/>
    <property type="evidence" value="ECO:0007669"/>
    <property type="project" value="InterPro"/>
</dbReference>
<dbReference type="OrthoDB" id="4138492at2759"/>
<dbReference type="PANTHER" id="PTHR41814">
    <property type="entry name" value="EXPRESSED PROTEIN"/>
    <property type="match status" value="1"/>
</dbReference>
<dbReference type="InterPro" id="IPR008928">
    <property type="entry name" value="6-hairpin_glycosidase_sf"/>
</dbReference>
<dbReference type="PANTHER" id="PTHR41814:SF1">
    <property type="entry name" value="CELLULASE"/>
    <property type="match status" value="1"/>
</dbReference>
<gene>
    <name evidence="2" type="ORF">GSI_03066</name>
</gene>
<comment type="caution">
    <text evidence="2">The sequence shown here is derived from an EMBL/GenBank/DDBJ whole genome shotgun (WGS) entry which is preliminary data.</text>
</comment>
<feature type="region of interest" description="Disordered" evidence="1">
    <location>
        <begin position="46"/>
        <end position="78"/>
    </location>
</feature>
<protein>
    <submittedName>
        <fullName evidence="2">Uncharacterized protein</fullName>
    </submittedName>
</protein>
<name>A0A2G8SKJ8_9APHY</name>
<dbReference type="EMBL" id="AYKW01000005">
    <property type="protein sequence ID" value="PIL34291.1"/>
    <property type="molecule type" value="Genomic_DNA"/>
</dbReference>
<evidence type="ECO:0000256" key="1">
    <source>
        <dbReference type="SAM" id="MobiDB-lite"/>
    </source>
</evidence>
<evidence type="ECO:0000313" key="3">
    <source>
        <dbReference type="Proteomes" id="UP000230002"/>
    </source>
</evidence>
<keyword evidence="3" id="KW-1185">Reference proteome</keyword>
<feature type="region of interest" description="Disordered" evidence="1">
    <location>
        <begin position="1"/>
        <end position="20"/>
    </location>
</feature>
<sequence length="202" mass="21810">MHNIVDGIPNPTSPGPLINGDAAVGDPARLRVPVLVVNLTRTNARSPRFADGPRRANSSTSSPVHLSHEMARSPSVRAKCSSGEGDLLWLRSLSSGTDTELTKADFVYMVLPLVAYYGAVQGGEGGSALLAEPYQQCKLYRERLRDDSGLWKHVVLGFNQWGTGNAWAGAGMLRVVETTRSSQAVKFVAEWADLTDDGPTRF</sequence>
<organism evidence="2 3">
    <name type="scientific">Ganoderma sinense ZZ0214-1</name>
    <dbReference type="NCBI Taxonomy" id="1077348"/>
    <lineage>
        <taxon>Eukaryota</taxon>
        <taxon>Fungi</taxon>
        <taxon>Dikarya</taxon>
        <taxon>Basidiomycota</taxon>
        <taxon>Agaricomycotina</taxon>
        <taxon>Agaricomycetes</taxon>
        <taxon>Polyporales</taxon>
        <taxon>Polyporaceae</taxon>
        <taxon>Ganoderma</taxon>
    </lineage>
</organism>
<dbReference type="AlphaFoldDB" id="A0A2G8SKJ8"/>
<dbReference type="SUPFAM" id="SSF48208">
    <property type="entry name" value="Six-hairpin glycosidases"/>
    <property type="match status" value="1"/>
</dbReference>
<dbReference type="InterPro" id="IPR012341">
    <property type="entry name" value="6hp_glycosidase-like_sf"/>
</dbReference>
<accession>A0A2G8SKJ8</accession>
<dbReference type="Proteomes" id="UP000230002">
    <property type="component" value="Unassembled WGS sequence"/>
</dbReference>
<evidence type="ECO:0000313" key="2">
    <source>
        <dbReference type="EMBL" id="PIL34291.1"/>
    </source>
</evidence>